<dbReference type="RefSeq" id="WP_184859112.1">
    <property type="nucleotide sequence ID" value="NZ_BAAAWY010000008.1"/>
</dbReference>
<dbReference type="Proteomes" id="UP000585638">
    <property type="component" value="Unassembled WGS sequence"/>
</dbReference>
<evidence type="ECO:0000256" key="1">
    <source>
        <dbReference type="SAM" id="MobiDB-lite"/>
    </source>
</evidence>
<organism evidence="3 4">
    <name type="scientific">Kutzneria kofuensis</name>
    <dbReference type="NCBI Taxonomy" id="103725"/>
    <lineage>
        <taxon>Bacteria</taxon>
        <taxon>Bacillati</taxon>
        <taxon>Actinomycetota</taxon>
        <taxon>Actinomycetes</taxon>
        <taxon>Pseudonocardiales</taxon>
        <taxon>Pseudonocardiaceae</taxon>
        <taxon>Kutzneria</taxon>
    </lineage>
</organism>
<feature type="transmembrane region" description="Helical" evidence="2">
    <location>
        <begin position="21"/>
        <end position="43"/>
    </location>
</feature>
<keyword evidence="4" id="KW-1185">Reference proteome</keyword>
<feature type="transmembrane region" description="Helical" evidence="2">
    <location>
        <begin position="104"/>
        <end position="125"/>
    </location>
</feature>
<dbReference type="NCBIfam" id="NF041646">
    <property type="entry name" value="VC0807_fam"/>
    <property type="match status" value="1"/>
</dbReference>
<accession>A0A7W9KCE7</accession>
<dbReference type="AlphaFoldDB" id="A0A7W9KCE7"/>
<evidence type="ECO:0008006" key="5">
    <source>
        <dbReference type="Google" id="ProtNLM"/>
    </source>
</evidence>
<sequence>MNKQSGSARWSPSRVRLVAGAVARFVFSPTLLLDVVAPAIAYQLLVRHGISSTPALIYVAGFPLLGIAVTALLRRRPDPVALLAFVAIAVGLAAGLVLHEGRILLVKDSIVTGVLGVVFLLSLPARRPMVFLLQRRLLSRDSGTQRFDEAWADPRVRARSRRTTALWGVALIAEAAVRVALSFVVSPGTLLVISPLLAAITFGPLALWTLLRRPKPSPTDSPVFPASATDGASHGPTHLRLR</sequence>
<evidence type="ECO:0000313" key="3">
    <source>
        <dbReference type="EMBL" id="MBB5889951.1"/>
    </source>
</evidence>
<gene>
    <name evidence="3" type="ORF">BJ998_001147</name>
</gene>
<comment type="caution">
    <text evidence="3">The sequence shown here is derived from an EMBL/GenBank/DDBJ whole genome shotgun (WGS) entry which is preliminary data.</text>
</comment>
<protein>
    <recommendedName>
        <fullName evidence="5">Intracellular septation protein A</fullName>
    </recommendedName>
</protein>
<feature type="transmembrane region" description="Helical" evidence="2">
    <location>
        <begin position="80"/>
        <end position="98"/>
    </location>
</feature>
<feature type="transmembrane region" description="Helical" evidence="2">
    <location>
        <begin position="191"/>
        <end position="211"/>
    </location>
</feature>
<reference evidence="3 4" key="1">
    <citation type="submission" date="2020-08" db="EMBL/GenBank/DDBJ databases">
        <title>Sequencing the genomes of 1000 actinobacteria strains.</title>
        <authorList>
            <person name="Klenk H.-P."/>
        </authorList>
    </citation>
    <scope>NUCLEOTIDE SEQUENCE [LARGE SCALE GENOMIC DNA]</scope>
    <source>
        <strain evidence="3 4">DSM 43851</strain>
    </source>
</reference>
<evidence type="ECO:0000313" key="4">
    <source>
        <dbReference type="Proteomes" id="UP000585638"/>
    </source>
</evidence>
<proteinExistence type="predicted"/>
<keyword evidence="2" id="KW-1133">Transmembrane helix</keyword>
<keyword evidence="2" id="KW-0472">Membrane</keyword>
<dbReference type="EMBL" id="JACHIR010000001">
    <property type="protein sequence ID" value="MBB5889951.1"/>
    <property type="molecule type" value="Genomic_DNA"/>
</dbReference>
<keyword evidence="2" id="KW-0812">Transmembrane</keyword>
<evidence type="ECO:0000256" key="2">
    <source>
        <dbReference type="SAM" id="Phobius"/>
    </source>
</evidence>
<feature type="transmembrane region" description="Helical" evidence="2">
    <location>
        <begin position="165"/>
        <end position="185"/>
    </location>
</feature>
<feature type="transmembrane region" description="Helical" evidence="2">
    <location>
        <begin position="55"/>
        <end position="73"/>
    </location>
</feature>
<name>A0A7W9KCE7_9PSEU</name>
<feature type="region of interest" description="Disordered" evidence="1">
    <location>
        <begin position="219"/>
        <end position="242"/>
    </location>
</feature>